<name>A0A1R0F8A4_9HYPH</name>
<dbReference type="EMBL" id="LXYT01000002">
    <property type="protein sequence ID" value="OLY43198.1"/>
    <property type="molecule type" value="Genomic_DNA"/>
</dbReference>
<comment type="caution">
    <text evidence="1">The sequence shown here is derived from an EMBL/GenBank/DDBJ whole genome shotgun (WGS) entry which is preliminary data.</text>
</comment>
<sequence length="46" mass="5094">MLIRRFSILFLTLVFVAVLGAFALFHAKTPAYAKPIFAPVTTQPTN</sequence>
<proteinExistence type="predicted"/>
<evidence type="ECO:0000313" key="1">
    <source>
        <dbReference type="EMBL" id="OLY43198.1"/>
    </source>
</evidence>
<accession>A0A1R0F8A4</accession>
<dbReference type="AlphaFoldDB" id="A0A1R0F8A4"/>
<reference evidence="1 2" key="1">
    <citation type="submission" date="2016-12" db="EMBL/GenBank/DDBJ databases">
        <title>Comparative genomics of Bartonella apis.</title>
        <authorList>
            <person name="Engel P."/>
        </authorList>
    </citation>
    <scope>NUCLEOTIDE SEQUENCE [LARGE SCALE GENOMIC DNA]</scope>
    <source>
        <strain evidence="1 2">PEB0149</strain>
    </source>
</reference>
<organism evidence="1 2">
    <name type="scientific">Bartonella apis</name>
    <dbReference type="NCBI Taxonomy" id="1686310"/>
    <lineage>
        <taxon>Bacteria</taxon>
        <taxon>Pseudomonadati</taxon>
        <taxon>Pseudomonadota</taxon>
        <taxon>Alphaproteobacteria</taxon>
        <taxon>Hyphomicrobiales</taxon>
        <taxon>Bartonellaceae</taxon>
        <taxon>Bartonella</taxon>
    </lineage>
</organism>
<evidence type="ECO:0000313" key="2">
    <source>
        <dbReference type="Proteomes" id="UP000187344"/>
    </source>
</evidence>
<dbReference type="Proteomes" id="UP000187344">
    <property type="component" value="Unassembled WGS sequence"/>
</dbReference>
<gene>
    <name evidence="1" type="ORF">PEB0149_006220</name>
</gene>
<protein>
    <submittedName>
        <fullName evidence="1">Uncharacterized protein</fullName>
    </submittedName>
</protein>
<keyword evidence="2" id="KW-1185">Reference proteome</keyword>